<evidence type="ECO:0008006" key="3">
    <source>
        <dbReference type="Google" id="ProtNLM"/>
    </source>
</evidence>
<reference evidence="1 2" key="1">
    <citation type="submission" date="2023-04" db="EMBL/GenBank/DDBJ databases">
        <title>A long-awaited taxogenomic arrangement of the family Halomonadaceae.</title>
        <authorList>
            <person name="De La Haba R."/>
            <person name="Chuvochina M."/>
            <person name="Wittouck S."/>
            <person name="Arahal D.R."/>
            <person name="Sanchez-Porro C."/>
            <person name="Hugenholtz P."/>
            <person name="Ventosa A."/>
        </authorList>
    </citation>
    <scope>NUCLEOTIDE SEQUENCE [LARGE SCALE GENOMIC DNA]</scope>
    <source>
        <strain evidence="1 2">DSM 26770</strain>
    </source>
</reference>
<accession>A0ABU1HK17</accession>
<dbReference type="InterPro" id="IPR029063">
    <property type="entry name" value="SAM-dependent_MTases_sf"/>
</dbReference>
<keyword evidence="2" id="KW-1185">Reference proteome</keyword>
<dbReference type="Proteomes" id="UP001251374">
    <property type="component" value="Unassembled WGS sequence"/>
</dbReference>
<dbReference type="SUPFAM" id="SSF53335">
    <property type="entry name" value="S-adenosyl-L-methionine-dependent methyltransferases"/>
    <property type="match status" value="1"/>
</dbReference>
<name>A0ABU1HK17_9GAMM</name>
<dbReference type="RefSeq" id="WP_309723906.1">
    <property type="nucleotide sequence ID" value="NZ_JARWAM010000013.1"/>
</dbReference>
<protein>
    <recommendedName>
        <fullName evidence="3">Class I SAM-dependent methyltransferase</fullName>
    </recommendedName>
</protein>
<gene>
    <name evidence="1" type="ORF">QC821_16745</name>
</gene>
<evidence type="ECO:0000313" key="2">
    <source>
        <dbReference type="Proteomes" id="UP001251374"/>
    </source>
</evidence>
<organism evidence="1 2">
    <name type="scientific">Franzmannia qiaohouensis</name>
    <dbReference type="NCBI Taxonomy" id="1329370"/>
    <lineage>
        <taxon>Bacteria</taxon>
        <taxon>Pseudomonadati</taxon>
        <taxon>Pseudomonadota</taxon>
        <taxon>Gammaproteobacteria</taxon>
        <taxon>Oceanospirillales</taxon>
        <taxon>Halomonadaceae</taxon>
        <taxon>Franzmannia</taxon>
    </lineage>
</organism>
<evidence type="ECO:0000313" key="1">
    <source>
        <dbReference type="EMBL" id="MDR5906930.1"/>
    </source>
</evidence>
<comment type="caution">
    <text evidence="1">The sequence shown here is derived from an EMBL/GenBank/DDBJ whole genome shotgun (WGS) entry which is preliminary data.</text>
</comment>
<proteinExistence type="predicted"/>
<sequence length="294" mass="31140">MNAPGSRFANDWLALREAADHAARSAALTERASDWLVGARVSASAPLTLVDLGCGRASNPGYLSSRLPGPQRWRLVDHDPELLEVARQRLAGGEDAAGRRPDIECRCIDLADAAALADQLDGVELVCASALFDLCSTPWIESLAAACASRGLPALFTLSVDGDWQFSDASGPRQDAEDDWVRRLFSDHQRRDKGLGAALGGEAPAALASAFEAHGYRVERAASPWQLAPGSEAALTLGQALVAGWAAAAVEQCPDQAARTEAWQLARQRDLANGRCGVWVGHVDLLLTPPGSDT</sequence>
<dbReference type="EMBL" id="JARWAM010000013">
    <property type="protein sequence ID" value="MDR5906930.1"/>
    <property type="molecule type" value="Genomic_DNA"/>
</dbReference>
<dbReference type="Gene3D" id="3.40.50.150">
    <property type="entry name" value="Vaccinia Virus protein VP39"/>
    <property type="match status" value="1"/>
</dbReference>